<gene>
    <name evidence="12" type="primary">nth</name>
    <name evidence="14" type="ORF">AVDCRST_MAG89-471</name>
</gene>
<evidence type="ECO:0000256" key="1">
    <source>
        <dbReference type="ARBA" id="ARBA00008343"/>
    </source>
</evidence>
<name>A0A6J4KCB8_9BACT</name>
<keyword evidence="4 12" id="KW-0227">DNA damage</keyword>
<keyword evidence="6 12" id="KW-0408">Iron</keyword>
<evidence type="ECO:0000256" key="10">
    <source>
        <dbReference type="ARBA" id="ARBA00023239"/>
    </source>
</evidence>
<keyword evidence="3 12" id="KW-0479">Metal-binding</keyword>
<comment type="cofactor">
    <cofactor evidence="12">
        <name>[4Fe-4S] cluster</name>
        <dbReference type="ChEBI" id="CHEBI:49883"/>
    </cofactor>
    <text evidence="12">Binds 1 [4Fe-4S] cluster.</text>
</comment>
<dbReference type="InterPro" id="IPR000445">
    <property type="entry name" value="HhH_motif"/>
</dbReference>
<keyword evidence="8 12" id="KW-0238">DNA-binding</keyword>
<keyword evidence="5 12" id="KW-0378">Hydrolase</keyword>
<dbReference type="AlphaFoldDB" id="A0A6J4KCB8"/>
<dbReference type="PROSITE" id="PS01155">
    <property type="entry name" value="ENDONUCLEASE_III_2"/>
    <property type="match status" value="1"/>
</dbReference>
<keyword evidence="7 12" id="KW-0411">Iron-sulfur</keyword>
<dbReference type="GO" id="GO:0019104">
    <property type="term" value="F:DNA N-glycosylase activity"/>
    <property type="evidence" value="ECO:0007669"/>
    <property type="project" value="UniProtKB-UniRule"/>
</dbReference>
<evidence type="ECO:0000256" key="2">
    <source>
        <dbReference type="ARBA" id="ARBA00022485"/>
    </source>
</evidence>
<dbReference type="GO" id="GO:0006285">
    <property type="term" value="P:base-excision repair, AP site formation"/>
    <property type="evidence" value="ECO:0007669"/>
    <property type="project" value="TreeGrafter"/>
</dbReference>
<dbReference type="Pfam" id="PF00730">
    <property type="entry name" value="HhH-GPD"/>
    <property type="match status" value="1"/>
</dbReference>
<evidence type="ECO:0000256" key="6">
    <source>
        <dbReference type="ARBA" id="ARBA00023004"/>
    </source>
</evidence>
<evidence type="ECO:0000313" key="14">
    <source>
        <dbReference type="EMBL" id="CAA9301037.1"/>
    </source>
</evidence>
<comment type="catalytic activity">
    <reaction evidence="12">
        <text>2'-deoxyribonucleotide-(2'-deoxyribose 5'-phosphate)-2'-deoxyribonucleotide-DNA = a 3'-end 2'-deoxyribonucleotide-(2,3-dehydro-2,3-deoxyribose 5'-phosphate)-DNA + a 5'-end 5'-phospho-2'-deoxyribonucleoside-DNA + H(+)</text>
        <dbReference type="Rhea" id="RHEA:66592"/>
        <dbReference type="Rhea" id="RHEA-COMP:13180"/>
        <dbReference type="Rhea" id="RHEA-COMP:16897"/>
        <dbReference type="Rhea" id="RHEA-COMP:17067"/>
        <dbReference type="ChEBI" id="CHEBI:15378"/>
        <dbReference type="ChEBI" id="CHEBI:136412"/>
        <dbReference type="ChEBI" id="CHEBI:157695"/>
        <dbReference type="ChEBI" id="CHEBI:167181"/>
        <dbReference type="EC" id="4.2.99.18"/>
    </reaction>
</comment>
<dbReference type="FunFam" id="1.10.340.30:FF:000001">
    <property type="entry name" value="Endonuclease III"/>
    <property type="match status" value="1"/>
</dbReference>
<dbReference type="CDD" id="cd00056">
    <property type="entry name" value="ENDO3c"/>
    <property type="match status" value="1"/>
</dbReference>
<dbReference type="GO" id="GO:0140078">
    <property type="term" value="F:class I DNA-(apurinic or apyrimidinic site) endonuclease activity"/>
    <property type="evidence" value="ECO:0007669"/>
    <property type="project" value="UniProtKB-EC"/>
</dbReference>
<comment type="function">
    <text evidence="12">DNA repair enzyme that has both DNA N-glycosylase activity and AP-lyase activity. The DNA N-glycosylase activity releases various damaged pyrimidines from DNA by cleaving the N-glycosidic bond, leaving an AP (apurinic/apyrimidinic) site. The AP-lyase activity cleaves the phosphodiester bond 3' to the AP site by a beta-elimination, leaving a 3'-terminal unsaturated sugar and a product with a terminal 5'-phosphate.</text>
</comment>
<dbReference type="HAMAP" id="MF_00942">
    <property type="entry name" value="Nth"/>
    <property type="match status" value="1"/>
</dbReference>
<sequence>MERLAETYPDSRCSLDFQDPLQLTVATVLSAQCTDAAVNRATPALFARFRTAQDYADASQEEMEAYLKSLNFYRNKSRSLIGLGRALAERHGGEVPVSLDALTQLPGVGRKTANVVLGVGFGVAEGVVVDTHVKRIAARLGMTREEDPEKIEQDLLKLLDEGERVIFTHRIIDHGRATCTARRPFCERCPVADLCPTAPAAYRTAQSTRATSIN</sequence>
<evidence type="ECO:0000256" key="7">
    <source>
        <dbReference type="ARBA" id="ARBA00023014"/>
    </source>
</evidence>
<dbReference type="GO" id="GO:0051539">
    <property type="term" value="F:4 iron, 4 sulfur cluster binding"/>
    <property type="evidence" value="ECO:0007669"/>
    <property type="project" value="UniProtKB-UniRule"/>
</dbReference>
<feature type="domain" description="HhH-GPD" evidence="13">
    <location>
        <begin position="29"/>
        <end position="177"/>
    </location>
</feature>
<evidence type="ECO:0000256" key="8">
    <source>
        <dbReference type="ARBA" id="ARBA00023125"/>
    </source>
</evidence>
<dbReference type="SMART" id="SM00525">
    <property type="entry name" value="FES"/>
    <property type="match status" value="1"/>
</dbReference>
<evidence type="ECO:0000259" key="13">
    <source>
        <dbReference type="SMART" id="SM00478"/>
    </source>
</evidence>
<dbReference type="Gene3D" id="1.10.340.30">
    <property type="entry name" value="Hypothetical protein, domain 2"/>
    <property type="match status" value="1"/>
</dbReference>
<reference evidence="14" key="1">
    <citation type="submission" date="2020-02" db="EMBL/GenBank/DDBJ databases">
        <authorList>
            <person name="Meier V. D."/>
        </authorList>
    </citation>
    <scope>NUCLEOTIDE SEQUENCE</scope>
    <source>
        <strain evidence="14">AVDCRST_MAG89</strain>
    </source>
</reference>
<feature type="binding site" evidence="12">
    <location>
        <position position="195"/>
    </location>
    <ligand>
        <name>[4Fe-4S] cluster</name>
        <dbReference type="ChEBI" id="CHEBI:49883"/>
    </ligand>
</feature>
<comment type="similarity">
    <text evidence="1 12">Belongs to the Nth/MutY family.</text>
</comment>
<evidence type="ECO:0000256" key="12">
    <source>
        <dbReference type="HAMAP-Rule" id="MF_00942"/>
    </source>
</evidence>
<dbReference type="InterPro" id="IPR003265">
    <property type="entry name" value="HhH-GPD_domain"/>
</dbReference>
<protein>
    <recommendedName>
        <fullName evidence="12">Endonuclease III</fullName>
        <ecNumber evidence="12">4.2.99.18</ecNumber>
    </recommendedName>
    <alternativeName>
        <fullName evidence="12">DNA-(apurinic or apyrimidinic site) lyase</fullName>
    </alternativeName>
</protein>
<dbReference type="InterPro" id="IPR011257">
    <property type="entry name" value="DNA_glycosylase"/>
</dbReference>
<dbReference type="GO" id="GO:0046872">
    <property type="term" value="F:metal ion binding"/>
    <property type="evidence" value="ECO:0007669"/>
    <property type="project" value="UniProtKB-KW"/>
</dbReference>
<keyword evidence="9 12" id="KW-0234">DNA repair</keyword>
<dbReference type="SMART" id="SM00478">
    <property type="entry name" value="ENDO3c"/>
    <property type="match status" value="1"/>
</dbReference>
<dbReference type="PIRSF" id="PIRSF001435">
    <property type="entry name" value="Nth"/>
    <property type="match status" value="1"/>
</dbReference>
<dbReference type="SUPFAM" id="SSF48150">
    <property type="entry name" value="DNA-glycosylase"/>
    <property type="match status" value="1"/>
</dbReference>
<evidence type="ECO:0000256" key="3">
    <source>
        <dbReference type="ARBA" id="ARBA00022723"/>
    </source>
</evidence>
<dbReference type="EMBL" id="CADCTV010000111">
    <property type="protein sequence ID" value="CAA9301037.1"/>
    <property type="molecule type" value="Genomic_DNA"/>
</dbReference>
<dbReference type="InterPro" id="IPR005759">
    <property type="entry name" value="Nth"/>
</dbReference>
<feature type="binding site" evidence="12">
    <location>
        <position position="179"/>
    </location>
    <ligand>
        <name>[4Fe-4S] cluster</name>
        <dbReference type="ChEBI" id="CHEBI:49883"/>
    </ligand>
</feature>
<accession>A0A6J4KCB8</accession>
<dbReference type="Pfam" id="PF10576">
    <property type="entry name" value="EndIII_4Fe-2S"/>
    <property type="match status" value="1"/>
</dbReference>
<dbReference type="InterPro" id="IPR003651">
    <property type="entry name" value="Endonuclease3_FeS-loop_motif"/>
</dbReference>
<keyword evidence="2 12" id="KW-0004">4Fe-4S</keyword>
<organism evidence="14">
    <name type="scientific">uncultured Gemmatimonadota bacterium</name>
    <dbReference type="NCBI Taxonomy" id="203437"/>
    <lineage>
        <taxon>Bacteria</taxon>
        <taxon>Pseudomonadati</taxon>
        <taxon>Gemmatimonadota</taxon>
        <taxon>environmental samples</taxon>
    </lineage>
</organism>
<dbReference type="InterPro" id="IPR004036">
    <property type="entry name" value="Endonuclease-III-like_CS2"/>
</dbReference>
<keyword evidence="14" id="KW-0540">Nuclease</keyword>
<dbReference type="InterPro" id="IPR023170">
    <property type="entry name" value="HhH_base_excis_C"/>
</dbReference>
<evidence type="ECO:0000256" key="11">
    <source>
        <dbReference type="ARBA" id="ARBA00023295"/>
    </source>
</evidence>
<dbReference type="EC" id="4.2.99.18" evidence="12"/>
<feature type="binding site" evidence="12">
    <location>
        <position position="186"/>
    </location>
    <ligand>
        <name>[4Fe-4S] cluster</name>
        <dbReference type="ChEBI" id="CHEBI:49883"/>
    </ligand>
</feature>
<dbReference type="Pfam" id="PF00633">
    <property type="entry name" value="HHH"/>
    <property type="match status" value="1"/>
</dbReference>
<dbReference type="NCBIfam" id="TIGR01083">
    <property type="entry name" value="nth"/>
    <property type="match status" value="1"/>
</dbReference>
<dbReference type="PANTHER" id="PTHR10359">
    <property type="entry name" value="A/G-SPECIFIC ADENINE GLYCOSYLASE/ENDONUCLEASE III"/>
    <property type="match status" value="1"/>
</dbReference>
<dbReference type="Gene3D" id="1.10.1670.10">
    <property type="entry name" value="Helix-hairpin-Helix base-excision DNA repair enzymes (C-terminal)"/>
    <property type="match status" value="1"/>
</dbReference>
<evidence type="ECO:0000256" key="5">
    <source>
        <dbReference type="ARBA" id="ARBA00022801"/>
    </source>
</evidence>
<evidence type="ECO:0000256" key="4">
    <source>
        <dbReference type="ARBA" id="ARBA00022763"/>
    </source>
</evidence>
<keyword evidence="11 12" id="KW-0326">Glycosidase</keyword>
<dbReference type="FunFam" id="1.10.1670.10:FF:000001">
    <property type="entry name" value="Endonuclease III"/>
    <property type="match status" value="1"/>
</dbReference>
<evidence type="ECO:0000256" key="9">
    <source>
        <dbReference type="ARBA" id="ARBA00023204"/>
    </source>
</evidence>
<keyword evidence="14" id="KW-0255">Endonuclease</keyword>
<feature type="binding site" evidence="12">
    <location>
        <position position="189"/>
    </location>
    <ligand>
        <name>[4Fe-4S] cluster</name>
        <dbReference type="ChEBI" id="CHEBI:49883"/>
    </ligand>
</feature>
<dbReference type="PANTHER" id="PTHR10359:SF18">
    <property type="entry name" value="ENDONUCLEASE III"/>
    <property type="match status" value="1"/>
</dbReference>
<dbReference type="GO" id="GO:0003677">
    <property type="term" value="F:DNA binding"/>
    <property type="evidence" value="ECO:0007669"/>
    <property type="project" value="UniProtKB-UniRule"/>
</dbReference>
<proteinExistence type="inferred from homology"/>
<keyword evidence="10 12" id="KW-0456">Lyase</keyword>